<keyword evidence="4" id="KW-0597">Phosphoprotein</keyword>
<gene>
    <name evidence="12" type="ORF">JWV37_08835</name>
</gene>
<comment type="catalytic activity">
    <reaction evidence="1">
        <text>ATP + protein L-histidine = ADP + protein N-phospho-L-histidine.</text>
        <dbReference type="EC" id="2.7.13.3"/>
    </reaction>
</comment>
<comment type="caution">
    <text evidence="12">The sequence shown here is derived from an EMBL/GenBank/DDBJ whole genome shotgun (WGS) entry which is preliminary data.</text>
</comment>
<dbReference type="CDD" id="cd00082">
    <property type="entry name" value="HisKA"/>
    <property type="match status" value="1"/>
</dbReference>
<evidence type="ECO:0000256" key="4">
    <source>
        <dbReference type="ARBA" id="ARBA00022553"/>
    </source>
</evidence>
<evidence type="ECO:0000256" key="9">
    <source>
        <dbReference type="ARBA" id="ARBA00023136"/>
    </source>
</evidence>
<dbReference type="EMBL" id="JAFHKK010000019">
    <property type="protein sequence ID" value="MBN2964886.1"/>
    <property type="molecule type" value="Genomic_DNA"/>
</dbReference>
<dbReference type="InterPro" id="IPR005467">
    <property type="entry name" value="His_kinase_dom"/>
</dbReference>
<comment type="subcellular location">
    <subcellularLocation>
        <location evidence="2">Membrane</location>
    </subcellularLocation>
</comment>
<dbReference type="PROSITE" id="PS50109">
    <property type="entry name" value="HIS_KIN"/>
    <property type="match status" value="1"/>
</dbReference>
<proteinExistence type="predicted"/>
<feature type="transmembrane region" description="Helical" evidence="10">
    <location>
        <begin position="15"/>
        <end position="34"/>
    </location>
</feature>
<dbReference type="InterPro" id="IPR003661">
    <property type="entry name" value="HisK_dim/P_dom"/>
</dbReference>
<accession>A0ABS2WT92</accession>
<dbReference type="Proteomes" id="UP000703590">
    <property type="component" value="Unassembled WGS sequence"/>
</dbReference>
<reference evidence="13" key="1">
    <citation type="submission" date="2021-02" db="EMBL/GenBank/DDBJ databases">
        <title>Sulfurospirillum tamanensis sp. nov.</title>
        <authorList>
            <person name="Merkel A.Y."/>
        </authorList>
    </citation>
    <scope>NUCLEOTIDE SEQUENCE [LARGE SCALE GENOMIC DNA]</scope>
    <source>
        <strain evidence="13">T05b</strain>
    </source>
</reference>
<dbReference type="PANTHER" id="PTHR45436:SF5">
    <property type="entry name" value="SENSOR HISTIDINE KINASE TRCS"/>
    <property type="match status" value="1"/>
</dbReference>
<dbReference type="InterPro" id="IPR036890">
    <property type="entry name" value="HATPase_C_sf"/>
</dbReference>
<dbReference type="Gene3D" id="3.30.565.10">
    <property type="entry name" value="Histidine kinase-like ATPase, C-terminal domain"/>
    <property type="match status" value="1"/>
</dbReference>
<feature type="domain" description="Histidine kinase" evidence="11">
    <location>
        <begin position="75"/>
        <end position="277"/>
    </location>
</feature>
<evidence type="ECO:0000256" key="6">
    <source>
        <dbReference type="ARBA" id="ARBA00022692"/>
    </source>
</evidence>
<evidence type="ECO:0000256" key="2">
    <source>
        <dbReference type="ARBA" id="ARBA00004370"/>
    </source>
</evidence>
<dbReference type="Gene3D" id="1.10.287.130">
    <property type="match status" value="1"/>
</dbReference>
<evidence type="ECO:0000256" key="1">
    <source>
        <dbReference type="ARBA" id="ARBA00000085"/>
    </source>
</evidence>
<reference evidence="12 13" key="2">
    <citation type="submission" date="2021-02" db="EMBL/GenBank/DDBJ databases">
        <title>Sulfurospirillum tamanensis sp. nov.</title>
        <authorList>
            <person name="Frolova A."/>
            <person name="Merkel A."/>
            <person name="Slobodkin A."/>
        </authorList>
    </citation>
    <scope>NUCLEOTIDE SEQUENCE [LARGE SCALE GENOMIC DNA]</scope>
    <source>
        <strain evidence="12 13">T05b</strain>
    </source>
</reference>
<dbReference type="GO" id="GO:0016301">
    <property type="term" value="F:kinase activity"/>
    <property type="evidence" value="ECO:0007669"/>
    <property type="project" value="UniProtKB-KW"/>
</dbReference>
<evidence type="ECO:0000259" key="11">
    <source>
        <dbReference type="PROSITE" id="PS50109"/>
    </source>
</evidence>
<keyword evidence="6 10" id="KW-0812">Transmembrane</keyword>
<sequence>MGIALKRSIWRETGVLFGALAIVTSIGFGVAWAWGFWAGWGVALGLGALMSPFVTSYLLSPLFQTNHLLERLVRETLHELNAPLATIKTNVHLLEKTTQEPKSLTRLGRITQACTNLYALYEQMEYYIKREIRLVKEEMFDAKEAVEACLGRCSGMQQGVNVHVELTSTYVHTDRIGFEQSVSNLLSNAYKYNHPKGWVEVCLEKGVLSVKDGGIGMDEETRFRVFDRYYQAHPHKTGYGLGLSMVKAYCDGHGIFITLISKKHTGTQVCLHLEPILVKNGKDAL</sequence>
<evidence type="ECO:0000256" key="5">
    <source>
        <dbReference type="ARBA" id="ARBA00022679"/>
    </source>
</evidence>
<dbReference type="InterPro" id="IPR050428">
    <property type="entry name" value="TCS_sensor_his_kinase"/>
</dbReference>
<evidence type="ECO:0000313" key="12">
    <source>
        <dbReference type="EMBL" id="MBN2964886.1"/>
    </source>
</evidence>
<reference evidence="12 13" key="3">
    <citation type="submission" date="2021-02" db="EMBL/GenBank/DDBJ databases">
        <authorList>
            <person name="Merkel A.Y."/>
        </authorList>
    </citation>
    <scope>NUCLEOTIDE SEQUENCE [LARGE SCALE GENOMIC DNA]</scope>
    <source>
        <strain evidence="12 13">T05b</strain>
    </source>
</reference>
<dbReference type="Pfam" id="PF02518">
    <property type="entry name" value="HATPase_c"/>
    <property type="match status" value="1"/>
</dbReference>
<dbReference type="InterPro" id="IPR036097">
    <property type="entry name" value="HisK_dim/P_sf"/>
</dbReference>
<protein>
    <recommendedName>
        <fullName evidence="3">histidine kinase</fullName>
        <ecNumber evidence="3">2.7.13.3</ecNumber>
    </recommendedName>
</protein>
<dbReference type="SMART" id="SM00387">
    <property type="entry name" value="HATPase_c"/>
    <property type="match status" value="1"/>
</dbReference>
<feature type="transmembrane region" description="Helical" evidence="10">
    <location>
        <begin position="40"/>
        <end position="59"/>
    </location>
</feature>
<dbReference type="EC" id="2.7.13.3" evidence="3"/>
<dbReference type="SUPFAM" id="SSF55874">
    <property type="entry name" value="ATPase domain of HSP90 chaperone/DNA topoisomerase II/histidine kinase"/>
    <property type="match status" value="1"/>
</dbReference>
<dbReference type="InterPro" id="IPR003594">
    <property type="entry name" value="HATPase_dom"/>
</dbReference>
<dbReference type="SUPFAM" id="SSF47384">
    <property type="entry name" value="Homodimeric domain of signal transducing histidine kinase"/>
    <property type="match status" value="1"/>
</dbReference>
<keyword evidence="8 10" id="KW-1133">Transmembrane helix</keyword>
<keyword evidence="9 10" id="KW-0472">Membrane</keyword>
<dbReference type="RefSeq" id="WP_205459435.1">
    <property type="nucleotide sequence ID" value="NZ_JAFHKK010000019.1"/>
</dbReference>
<evidence type="ECO:0000256" key="3">
    <source>
        <dbReference type="ARBA" id="ARBA00012438"/>
    </source>
</evidence>
<evidence type="ECO:0000256" key="7">
    <source>
        <dbReference type="ARBA" id="ARBA00022777"/>
    </source>
</evidence>
<evidence type="ECO:0000256" key="10">
    <source>
        <dbReference type="SAM" id="Phobius"/>
    </source>
</evidence>
<organism evidence="12 13">
    <name type="scientific">Sulfurospirillum tamanense</name>
    <dbReference type="NCBI Taxonomy" id="2813362"/>
    <lineage>
        <taxon>Bacteria</taxon>
        <taxon>Pseudomonadati</taxon>
        <taxon>Campylobacterota</taxon>
        <taxon>Epsilonproteobacteria</taxon>
        <taxon>Campylobacterales</taxon>
        <taxon>Sulfurospirillaceae</taxon>
        <taxon>Sulfurospirillum</taxon>
    </lineage>
</organism>
<keyword evidence="7 12" id="KW-0418">Kinase</keyword>
<dbReference type="PANTHER" id="PTHR45436">
    <property type="entry name" value="SENSOR HISTIDINE KINASE YKOH"/>
    <property type="match status" value="1"/>
</dbReference>
<keyword evidence="5" id="KW-0808">Transferase</keyword>
<evidence type="ECO:0000313" key="13">
    <source>
        <dbReference type="Proteomes" id="UP000703590"/>
    </source>
</evidence>
<name>A0ABS2WT92_9BACT</name>
<evidence type="ECO:0000256" key="8">
    <source>
        <dbReference type="ARBA" id="ARBA00022989"/>
    </source>
</evidence>
<keyword evidence="13" id="KW-1185">Reference proteome</keyword>
<dbReference type="PRINTS" id="PR00344">
    <property type="entry name" value="BCTRLSENSOR"/>
</dbReference>
<dbReference type="InterPro" id="IPR004358">
    <property type="entry name" value="Sig_transdc_His_kin-like_C"/>
</dbReference>